<dbReference type="PROSITE" id="PS51819">
    <property type="entry name" value="VOC"/>
    <property type="match status" value="1"/>
</dbReference>
<dbReference type="SUPFAM" id="SSF54593">
    <property type="entry name" value="Glyoxalase/Bleomycin resistance protein/Dihydroxybiphenyl dioxygenase"/>
    <property type="match status" value="1"/>
</dbReference>
<dbReference type="InterPro" id="IPR029068">
    <property type="entry name" value="Glyas_Bleomycin-R_OHBP_Dase"/>
</dbReference>
<dbReference type="Proteomes" id="UP001165368">
    <property type="component" value="Unassembled WGS sequence"/>
</dbReference>
<protein>
    <submittedName>
        <fullName evidence="3">VOC family protein</fullName>
    </submittedName>
</protein>
<dbReference type="PROSITE" id="PS00934">
    <property type="entry name" value="GLYOXALASE_I_1"/>
    <property type="match status" value="1"/>
</dbReference>
<proteinExistence type="predicted"/>
<organism evidence="3 4">
    <name type="scientific">Arthrobacter hankyongi</name>
    <dbReference type="NCBI Taxonomy" id="2904801"/>
    <lineage>
        <taxon>Bacteria</taxon>
        <taxon>Bacillati</taxon>
        <taxon>Actinomycetota</taxon>
        <taxon>Actinomycetes</taxon>
        <taxon>Micrococcales</taxon>
        <taxon>Micrococcaceae</taxon>
        <taxon>Arthrobacter</taxon>
    </lineage>
</organism>
<name>A0ABS9L9P7_9MICC</name>
<dbReference type="InterPro" id="IPR037523">
    <property type="entry name" value="VOC_core"/>
</dbReference>
<dbReference type="Gene3D" id="3.10.180.10">
    <property type="entry name" value="2,3-Dihydroxybiphenyl 1,2-Dioxygenase, domain 1"/>
    <property type="match status" value="1"/>
</dbReference>
<dbReference type="RefSeq" id="WP_237822678.1">
    <property type="nucleotide sequence ID" value="NZ_JAKLTQ010000013.1"/>
</dbReference>
<evidence type="ECO:0000256" key="1">
    <source>
        <dbReference type="ARBA" id="ARBA00022723"/>
    </source>
</evidence>
<gene>
    <name evidence="3" type="ORF">LVY72_16020</name>
</gene>
<dbReference type="CDD" id="cd06587">
    <property type="entry name" value="VOC"/>
    <property type="match status" value="1"/>
</dbReference>
<dbReference type="Pfam" id="PF00903">
    <property type="entry name" value="Glyoxalase"/>
    <property type="match status" value="1"/>
</dbReference>
<evidence type="ECO:0000313" key="4">
    <source>
        <dbReference type="Proteomes" id="UP001165368"/>
    </source>
</evidence>
<accession>A0ABS9L9P7</accession>
<keyword evidence="4" id="KW-1185">Reference proteome</keyword>
<sequence length="173" mass="19049">MASVGEIHHVAVNVRDLDASIRFYGDGLGLRKTLDMPVGNPTTWRTMALPEGTTGRSVFMQGPTRVGQLELLQWDLPVPEDTRPKRAGDPGPCVLSFSVSHDDIREVYDRLRSMDVHCYTEPTTNILTNYGAVTLFFCEDPDGNQVEVIALPTYEEVKAFRAATMAAEAPAGH</sequence>
<evidence type="ECO:0000313" key="3">
    <source>
        <dbReference type="EMBL" id="MCG2623404.1"/>
    </source>
</evidence>
<dbReference type="InterPro" id="IPR018146">
    <property type="entry name" value="Glyoxalase_1_CS"/>
</dbReference>
<keyword evidence="1" id="KW-0479">Metal-binding</keyword>
<comment type="caution">
    <text evidence="3">The sequence shown here is derived from an EMBL/GenBank/DDBJ whole genome shotgun (WGS) entry which is preliminary data.</text>
</comment>
<evidence type="ECO:0000259" key="2">
    <source>
        <dbReference type="PROSITE" id="PS51819"/>
    </source>
</evidence>
<reference evidence="3" key="1">
    <citation type="submission" date="2022-01" db="EMBL/GenBank/DDBJ databases">
        <authorList>
            <person name="Jo J.-H."/>
            <person name="Im W.-T."/>
        </authorList>
    </citation>
    <scope>NUCLEOTIDE SEQUENCE</scope>
    <source>
        <strain evidence="3">I2-34</strain>
    </source>
</reference>
<dbReference type="EMBL" id="JAKLTQ010000013">
    <property type="protein sequence ID" value="MCG2623404.1"/>
    <property type="molecule type" value="Genomic_DNA"/>
</dbReference>
<dbReference type="InterPro" id="IPR004360">
    <property type="entry name" value="Glyas_Fos-R_dOase_dom"/>
</dbReference>
<feature type="domain" description="VOC" evidence="2">
    <location>
        <begin position="6"/>
        <end position="151"/>
    </location>
</feature>